<dbReference type="SUPFAM" id="SSF51735">
    <property type="entry name" value="NAD(P)-binding Rossmann-fold domains"/>
    <property type="match status" value="1"/>
</dbReference>
<gene>
    <name evidence="3" type="ORF">O9H85_32715</name>
</gene>
<dbReference type="PANTHER" id="PTHR43669">
    <property type="entry name" value="5-KETO-D-GLUCONATE 5-REDUCTASE"/>
    <property type="match status" value="1"/>
</dbReference>
<evidence type="ECO:0000256" key="2">
    <source>
        <dbReference type="ARBA" id="ARBA00023002"/>
    </source>
</evidence>
<keyword evidence="4" id="KW-1185">Reference proteome</keyword>
<protein>
    <submittedName>
        <fullName evidence="3">SDR family oxidoreductase</fullName>
    </submittedName>
</protein>
<organism evidence="3 4">
    <name type="scientific">Paenibacillus gyeongsangnamensis</name>
    <dbReference type="NCBI Taxonomy" id="3388067"/>
    <lineage>
        <taxon>Bacteria</taxon>
        <taxon>Bacillati</taxon>
        <taxon>Bacillota</taxon>
        <taxon>Bacilli</taxon>
        <taxon>Bacillales</taxon>
        <taxon>Paenibacillaceae</taxon>
        <taxon>Paenibacillus</taxon>
    </lineage>
</organism>
<keyword evidence="2" id="KW-0560">Oxidoreductase</keyword>
<name>A0ABT4QJI8_9BACL</name>
<evidence type="ECO:0000313" key="4">
    <source>
        <dbReference type="Proteomes" id="UP001527882"/>
    </source>
</evidence>
<dbReference type="CDD" id="cd05233">
    <property type="entry name" value="SDR_c"/>
    <property type="match status" value="1"/>
</dbReference>
<dbReference type="Proteomes" id="UP001527882">
    <property type="component" value="Unassembled WGS sequence"/>
</dbReference>
<sequence>MLLKDKNAVIYGAGGKIGSTVARAFARDGAKVFLAGCTLPKLEALTEEISLAGGAAEAAQVDALDPQAIEQHLDAIVQKTGSIDITFNAISIRGDMGTPLIQMTSENFTLPILTRVKTHFLTATAAARHMVRQRSGVILTLSSSAAGLSGRDSRFHLTGGFGTACASIEALSRSLAGELGPQGIRVVCLRPDAIPETWTNEGEGSESDVKTYMENGTLLGHLPTLNEVANAAVFMASDRASAMTGTIANLTCGSIMD</sequence>
<evidence type="ECO:0000256" key="1">
    <source>
        <dbReference type="ARBA" id="ARBA00006484"/>
    </source>
</evidence>
<dbReference type="InterPro" id="IPR036291">
    <property type="entry name" value="NAD(P)-bd_dom_sf"/>
</dbReference>
<dbReference type="EMBL" id="JAQAGZ010000030">
    <property type="protein sequence ID" value="MCZ8517037.1"/>
    <property type="molecule type" value="Genomic_DNA"/>
</dbReference>
<evidence type="ECO:0000313" key="3">
    <source>
        <dbReference type="EMBL" id="MCZ8517037.1"/>
    </source>
</evidence>
<dbReference type="RefSeq" id="WP_269885566.1">
    <property type="nucleotide sequence ID" value="NZ_JAQAGZ010000030.1"/>
</dbReference>
<comment type="caution">
    <text evidence="3">The sequence shown here is derived from an EMBL/GenBank/DDBJ whole genome shotgun (WGS) entry which is preliminary data.</text>
</comment>
<reference evidence="3 4" key="1">
    <citation type="submission" date="2022-12" db="EMBL/GenBank/DDBJ databases">
        <title>Draft genome sequence of Paenibacillus sp. dW9.</title>
        <authorList>
            <person name="Choi E.-W."/>
            <person name="Kim D.-U."/>
        </authorList>
    </citation>
    <scope>NUCLEOTIDE SEQUENCE [LARGE SCALE GENOMIC DNA]</scope>
    <source>
        <strain evidence="4">dW9</strain>
    </source>
</reference>
<dbReference type="Gene3D" id="3.40.50.720">
    <property type="entry name" value="NAD(P)-binding Rossmann-like Domain"/>
    <property type="match status" value="1"/>
</dbReference>
<accession>A0ABT4QJI8</accession>
<comment type="similarity">
    <text evidence="1">Belongs to the short-chain dehydrogenases/reductases (SDR) family.</text>
</comment>
<proteinExistence type="inferred from homology"/>
<dbReference type="InterPro" id="IPR002347">
    <property type="entry name" value="SDR_fam"/>
</dbReference>
<dbReference type="PRINTS" id="PR00081">
    <property type="entry name" value="GDHRDH"/>
</dbReference>
<dbReference type="Pfam" id="PF13561">
    <property type="entry name" value="adh_short_C2"/>
    <property type="match status" value="1"/>
</dbReference>
<dbReference type="PANTHER" id="PTHR43669:SF3">
    <property type="entry name" value="ALCOHOL DEHYDROGENASE, PUTATIVE (AFU_ORTHOLOGUE AFUA_3G03445)-RELATED"/>
    <property type="match status" value="1"/>
</dbReference>